<organism evidence="2 3">
    <name type="scientific">Iris pallida</name>
    <name type="common">Sweet iris</name>
    <dbReference type="NCBI Taxonomy" id="29817"/>
    <lineage>
        <taxon>Eukaryota</taxon>
        <taxon>Viridiplantae</taxon>
        <taxon>Streptophyta</taxon>
        <taxon>Embryophyta</taxon>
        <taxon>Tracheophyta</taxon>
        <taxon>Spermatophyta</taxon>
        <taxon>Magnoliopsida</taxon>
        <taxon>Liliopsida</taxon>
        <taxon>Asparagales</taxon>
        <taxon>Iridaceae</taxon>
        <taxon>Iridoideae</taxon>
        <taxon>Irideae</taxon>
        <taxon>Iris</taxon>
    </lineage>
</organism>
<protein>
    <submittedName>
        <fullName evidence="2">Uncharacterized protein</fullName>
    </submittedName>
</protein>
<reference evidence="2" key="1">
    <citation type="journal article" date="2023" name="GigaByte">
        <title>Genome assembly of the bearded iris, Iris pallida Lam.</title>
        <authorList>
            <person name="Bruccoleri R.E."/>
            <person name="Oakeley E.J."/>
            <person name="Faust A.M.E."/>
            <person name="Altorfer M."/>
            <person name="Dessus-Babus S."/>
            <person name="Burckhardt D."/>
            <person name="Oertli M."/>
            <person name="Naumann U."/>
            <person name="Petersen F."/>
            <person name="Wong J."/>
        </authorList>
    </citation>
    <scope>NUCLEOTIDE SEQUENCE</scope>
    <source>
        <strain evidence="2">GSM-AAB239-AS_SAM_17_03QT</strain>
    </source>
</reference>
<dbReference type="AlphaFoldDB" id="A0AAX6IE83"/>
<reference evidence="2" key="2">
    <citation type="submission" date="2023-04" db="EMBL/GenBank/DDBJ databases">
        <authorList>
            <person name="Bruccoleri R.E."/>
            <person name="Oakeley E.J."/>
            <person name="Faust A.-M."/>
            <person name="Dessus-Babus S."/>
            <person name="Altorfer M."/>
            <person name="Burckhardt D."/>
            <person name="Oertli M."/>
            <person name="Naumann U."/>
            <person name="Petersen F."/>
            <person name="Wong J."/>
        </authorList>
    </citation>
    <scope>NUCLEOTIDE SEQUENCE</scope>
    <source>
        <strain evidence="2">GSM-AAB239-AS_SAM_17_03QT</strain>
        <tissue evidence="2">Leaf</tissue>
    </source>
</reference>
<name>A0AAX6IE83_IRIPA</name>
<dbReference type="EMBL" id="JANAVB010002199">
    <property type="protein sequence ID" value="KAJ6851569.1"/>
    <property type="molecule type" value="Genomic_DNA"/>
</dbReference>
<keyword evidence="3" id="KW-1185">Reference proteome</keyword>
<gene>
    <name evidence="2" type="ORF">M6B38_259670</name>
</gene>
<evidence type="ECO:0000256" key="1">
    <source>
        <dbReference type="SAM" id="MobiDB-lite"/>
    </source>
</evidence>
<feature type="region of interest" description="Disordered" evidence="1">
    <location>
        <begin position="34"/>
        <end position="102"/>
    </location>
</feature>
<feature type="compositionally biased region" description="Low complexity" evidence="1">
    <location>
        <begin position="56"/>
        <end position="89"/>
    </location>
</feature>
<sequence>MERCRTLEVNIISAENLEQVNLLSKMNVYAHVSVSADSKDGSRHEKPKQLIRTRPTEPAAATPSGTPPSTSSCPTAPQTTSSPASPSASFSEQDAPLAATAT</sequence>
<comment type="caution">
    <text evidence="2">The sequence shown here is derived from an EMBL/GenBank/DDBJ whole genome shotgun (WGS) entry which is preliminary data.</text>
</comment>
<dbReference type="Proteomes" id="UP001140949">
    <property type="component" value="Unassembled WGS sequence"/>
</dbReference>
<proteinExistence type="predicted"/>
<evidence type="ECO:0000313" key="3">
    <source>
        <dbReference type="Proteomes" id="UP001140949"/>
    </source>
</evidence>
<accession>A0AAX6IE83</accession>
<feature type="compositionally biased region" description="Basic and acidic residues" evidence="1">
    <location>
        <begin position="37"/>
        <end position="48"/>
    </location>
</feature>
<evidence type="ECO:0000313" key="2">
    <source>
        <dbReference type="EMBL" id="KAJ6851569.1"/>
    </source>
</evidence>